<evidence type="ECO:0000256" key="1">
    <source>
        <dbReference type="ARBA" id="ARBA00022729"/>
    </source>
</evidence>
<dbReference type="PANTHER" id="PTHR35185:SF1">
    <property type="entry name" value="UPF0619 GPI-ANCHORED MEMBRANE PROTEIN C1322.10"/>
    <property type="match status" value="1"/>
</dbReference>
<dbReference type="Pfam" id="PF10342">
    <property type="entry name" value="Kre9_KNH"/>
    <property type="match status" value="1"/>
</dbReference>
<feature type="region of interest" description="Disordered" evidence="2">
    <location>
        <begin position="117"/>
        <end position="180"/>
    </location>
</feature>
<dbReference type="EMBL" id="AVOT02024141">
    <property type="protein sequence ID" value="MBW0514650.1"/>
    <property type="molecule type" value="Genomic_DNA"/>
</dbReference>
<name>A0A9Q3E2B8_9BASI</name>
<organism evidence="4 5">
    <name type="scientific">Austropuccinia psidii MF-1</name>
    <dbReference type="NCBI Taxonomy" id="1389203"/>
    <lineage>
        <taxon>Eukaryota</taxon>
        <taxon>Fungi</taxon>
        <taxon>Dikarya</taxon>
        <taxon>Basidiomycota</taxon>
        <taxon>Pucciniomycotina</taxon>
        <taxon>Pucciniomycetes</taxon>
        <taxon>Pucciniales</taxon>
        <taxon>Sphaerophragmiaceae</taxon>
        <taxon>Austropuccinia</taxon>
    </lineage>
</organism>
<proteinExistence type="predicted"/>
<protein>
    <recommendedName>
        <fullName evidence="3">Yeast cell wall synthesis Kre9/Knh1-like N-terminal domain-containing protein</fullName>
    </recommendedName>
</protein>
<keyword evidence="1" id="KW-0732">Signal</keyword>
<feature type="compositionally biased region" description="Polar residues" evidence="2">
    <location>
        <begin position="171"/>
        <end position="180"/>
    </location>
</feature>
<evidence type="ECO:0000313" key="5">
    <source>
        <dbReference type="Proteomes" id="UP000765509"/>
    </source>
</evidence>
<feature type="domain" description="Yeast cell wall synthesis Kre9/Knh1-like N-terminal" evidence="3">
    <location>
        <begin position="25"/>
        <end position="115"/>
    </location>
</feature>
<dbReference type="PANTHER" id="PTHR35185">
    <property type="entry name" value="SERINE/THREONINE-RICH PROTEIN ADG2-RELATED"/>
    <property type="match status" value="1"/>
</dbReference>
<comment type="caution">
    <text evidence="4">The sequence shown here is derived from an EMBL/GenBank/DDBJ whole genome shotgun (WGS) entry which is preliminary data.</text>
</comment>
<feature type="compositionally biased region" description="Polar residues" evidence="2">
    <location>
        <begin position="117"/>
        <end position="133"/>
    </location>
</feature>
<evidence type="ECO:0000313" key="4">
    <source>
        <dbReference type="EMBL" id="MBW0514650.1"/>
    </source>
</evidence>
<dbReference type="OrthoDB" id="5420143at2759"/>
<accession>A0A9Q3E2B8</accession>
<evidence type="ECO:0000259" key="3">
    <source>
        <dbReference type="Pfam" id="PF10342"/>
    </source>
</evidence>
<feature type="compositionally biased region" description="Low complexity" evidence="2">
    <location>
        <begin position="134"/>
        <end position="170"/>
    </location>
</feature>
<sequence>MKFYVVAVSLAGTIAAVGAFTLTAPSGASYWVQFSTNTIAWSTVSGDPASVSLQVINKNQNTLNGAFSIAEYVQASQLSFTVTNVALVVGDGFEVQMINPMNHSEIYATSAPFSVKPSGTTPVPMTETSGPQKSSNITNTPSSNVTNTTRNNVTNATGSSINTNSSSITSKNFQNTTGKTPFNRASLKIQQLKFSLRVPSY</sequence>
<evidence type="ECO:0000256" key="2">
    <source>
        <dbReference type="SAM" id="MobiDB-lite"/>
    </source>
</evidence>
<dbReference type="InterPro" id="IPR052479">
    <property type="entry name" value="GPI-anchor_Adhesion_Reg"/>
</dbReference>
<reference evidence="4" key="1">
    <citation type="submission" date="2021-03" db="EMBL/GenBank/DDBJ databases">
        <title>Draft genome sequence of rust myrtle Austropuccinia psidii MF-1, a brazilian biotype.</title>
        <authorList>
            <person name="Quecine M.C."/>
            <person name="Pachon D.M.R."/>
            <person name="Bonatelli M.L."/>
            <person name="Correr F.H."/>
            <person name="Franceschini L.M."/>
            <person name="Leite T.F."/>
            <person name="Margarido G.R.A."/>
            <person name="Almeida C.A."/>
            <person name="Ferrarezi J.A."/>
            <person name="Labate C.A."/>
        </authorList>
    </citation>
    <scope>NUCLEOTIDE SEQUENCE</scope>
    <source>
        <strain evidence="4">MF-1</strain>
    </source>
</reference>
<dbReference type="Proteomes" id="UP000765509">
    <property type="component" value="Unassembled WGS sequence"/>
</dbReference>
<dbReference type="AlphaFoldDB" id="A0A9Q3E2B8"/>
<keyword evidence="5" id="KW-1185">Reference proteome</keyword>
<gene>
    <name evidence="4" type="ORF">O181_054365</name>
</gene>
<dbReference type="InterPro" id="IPR018466">
    <property type="entry name" value="Kre9/Knh1-like_N"/>
</dbReference>